<gene>
    <name evidence="1" type="ORF">A5CPEGH6_04920</name>
</gene>
<protein>
    <recommendedName>
        <fullName evidence="3">Glycosyltransferase family 1 protein</fullName>
    </recommendedName>
</protein>
<organism evidence="1 2">
    <name type="scientific">Alistipes dispar</name>
    <dbReference type="NCBI Taxonomy" id="2585119"/>
    <lineage>
        <taxon>Bacteria</taxon>
        <taxon>Pseudomonadati</taxon>
        <taxon>Bacteroidota</taxon>
        <taxon>Bacteroidia</taxon>
        <taxon>Bacteroidales</taxon>
        <taxon>Rikenellaceae</taxon>
        <taxon>Alistipes</taxon>
    </lineage>
</organism>
<keyword evidence="2" id="KW-1185">Reference proteome</keyword>
<proteinExistence type="predicted"/>
<dbReference type="Proteomes" id="UP000319374">
    <property type="component" value="Chromosome"/>
</dbReference>
<reference evidence="2" key="1">
    <citation type="submission" date="2019-06" db="EMBL/GenBank/DDBJ databases">
        <title>Alistipes onderdonkii subsp. vulgaris subsp. nov., Alistipes dispar sp. nov. and Alistipes communis sp. nov., isolated from human faeces, and creation of Alistipes onderdonkii subsp. onderdonkii subsp. nov.</title>
        <authorList>
            <person name="Sakamoto M."/>
            <person name="Ikeyama N."/>
            <person name="Ogata Y."/>
            <person name="Suda W."/>
            <person name="Iino T."/>
            <person name="Hattori M."/>
            <person name="Ohkuma M."/>
        </authorList>
    </citation>
    <scope>NUCLEOTIDE SEQUENCE [LARGE SCALE GENOMIC DNA]</scope>
    <source>
        <strain evidence="2">5CPEGH6</strain>
    </source>
</reference>
<evidence type="ECO:0000313" key="1">
    <source>
        <dbReference type="EMBL" id="BBL05854.1"/>
    </source>
</evidence>
<evidence type="ECO:0000313" key="2">
    <source>
        <dbReference type="Proteomes" id="UP000319374"/>
    </source>
</evidence>
<dbReference type="OrthoDB" id="7052726at2"/>
<evidence type="ECO:0008006" key="3">
    <source>
        <dbReference type="Google" id="ProtNLM"/>
    </source>
</evidence>
<dbReference type="EMBL" id="AP019736">
    <property type="protein sequence ID" value="BBL05854.1"/>
    <property type="molecule type" value="Genomic_DNA"/>
</dbReference>
<dbReference type="AlphaFoldDB" id="A0A4Y1WZC1"/>
<dbReference type="RefSeq" id="WP_141427724.1">
    <property type="nucleotide sequence ID" value="NZ_AP019736.1"/>
</dbReference>
<name>A0A4Y1WZC1_9BACT</name>
<dbReference type="KEGG" id="ada:A5CPEGH6_04920"/>
<accession>A0A4Y1WZC1</accession>
<dbReference type="GeneID" id="98672466"/>
<sequence length="372" mass="43156">MRSITVFYDQSHYIYRWLKPLFVSKKEFAKLGYRIGYSAMTDYLPIFGGRVRERMERRALRRACKGSYDIVFMAFHHSTSFLGQADTAERTAIVREIRRHCNRLVWLDTADSTGTCLFDVLPYVDLYFKKQLLKNTLDYTREVYGARIFCEYYHELLNIDDEMITTRRYPAADSGELHKLRVAWNVGIGDLYADPYRLLLRPFGVTKPKIVSPDTPRTLDVQYRGSGYSPIAGYPRRRSSELLAQMTDISHPDVARKIPKSEYIREGCNSKSILSPFGWGEICGRDFEAVVYGAAMIKHSMEHCVTYPDIYRPWETYVPLKWDFSDFKDVVGAAASERYREIAANAQKQYMKCFTAEGRKAFAEHVVGELNR</sequence>